<protein>
    <submittedName>
        <fullName evidence="1">6-phosphofructokinase</fullName>
    </submittedName>
</protein>
<evidence type="ECO:0000313" key="2">
    <source>
        <dbReference type="Proteomes" id="UP000269208"/>
    </source>
</evidence>
<dbReference type="AlphaFoldDB" id="A0A447TUW3"/>
<sequence length="55" mass="6250">MLHWPPFSASGYLQEKWNMPYLLPVQQELMSQVSAGLGQLAAIETLLSQIHVRKL</sequence>
<dbReference type="EMBL" id="LR134190">
    <property type="protein sequence ID" value="VEB53768.1"/>
    <property type="molecule type" value="Genomic_DNA"/>
</dbReference>
<name>A0A447TUW3_SALET</name>
<reference evidence="1 2" key="1">
    <citation type="submission" date="2018-12" db="EMBL/GenBank/DDBJ databases">
        <authorList>
            <consortium name="Pathogen Informatics"/>
        </authorList>
    </citation>
    <scope>NUCLEOTIDE SEQUENCE [LARGE SCALE GENOMIC DNA]</scope>
    <source>
        <strain evidence="1 2">NCTC6754</strain>
    </source>
</reference>
<accession>A0A447TUW3</accession>
<gene>
    <name evidence="1" type="ORF">NCTC6754_02938</name>
</gene>
<proteinExistence type="predicted"/>
<dbReference type="Proteomes" id="UP000269208">
    <property type="component" value="Chromosome"/>
</dbReference>
<keyword evidence="1" id="KW-0418">Kinase</keyword>
<organism evidence="1 2">
    <name type="scientific">Salmonella enterica I</name>
    <dbReference type="NCBI Taxonomy" id="59201"/>
    <lineage>
        <taxon>Bacteria</taxon>
        <taxon>Pseudomonadati</taxon>
        <taxon>Pseudomonadota</taxon>
        <taxon>Gammaproteobacteria</taxon>
        <taxon>Enterobacterales</taxon>
        <taxon>Enterobacteriaceae</taxon>
        <taxon>Salmonella</taxon>
    </lineage>
</organism>
<dbReference type="GO" id="GO:0016301">
    <property type="term" value="F:kinase activity"/>
    <property type="evidence" value="ECO:0007669"/>
    <property type="project" value="UniProtKB-KW"/>
</dbReference>
<evidence type="ECO:0000313" key="1">
    <source>
        <dbReference type="EMBL" id="VEB53768.1"/>
    </source>
</evidence>
<keyword evidence="1" id="KW-0808">Transferase</keyword>